<sequence length="90" mass="10398">MTGTVEYEGRPEQTWSVTAQDPLTRVDHEYGDRASFLTLEQNYFPAITKEYDISIMPTTIYFQNGTRIATFVGNNRQGFRDFIEKYVSAT</sequence>
<organism evidence="1 2">
    <name type="scientific">Prototheca wickerhamii</name>
    <dbReference type="NCBI Taxonomy" id="3111"/>
    <lineage>
        <taxon>Eukaryota</taxon>
        <taxon>Viridiplantae</taxon>
        <taxon>Chlorophyta</taxon>
        <taxon>core chlorophytes</taxon>
        <taxon>Trebouxiophyceae</taxon>
        <taxon>Chlorellales</taxon>
        <taxon>Chlorellaceae</taxon>
        <taxon>Prototheca</taxon>
    </lineage>
</organism>
<dbReference type="AlphaFoldDB" id="A0AAD9IDS4"/>
<keyword evidence="2" id="KW-1185">Reference proteome</keyword>
<dbReference type="SUPFAM" id="SSF52833">
    <property type="entry name" value="Thioredoxin-like"/>
    <property type="match status" value="1"/>
</dbReference>
<evidence type="ECO:0000313" key="2">
    <source>
        <dbReference type="Proteomes" id="UP001255856"/>
    </source>
</evidence>
<proteinExistence type="predicted"/>
<protein>
    <recommendedName>
        <fullName evidence="3">Thioredoxin domain-containing protein</fullName>
    </recommendedName>
</protein>
<dbReference type="EMBL" id="JASFZW010000025">
    <property type="protein sequence ID" value="KAK2075523.1"/>
    <property type="molecule type" value="Genomic_DNA"/>
</dbReference>
<evidence type="ECO:0008006" key="3">
    <source>
        <dbReference type="Google" id="ProtNLM"/>
    </source>
</evidence>
<comment type="caution">
    <text evidence="1">The sequence shown here is derived from an EMBL/GenBank/DDBJ whole genome shotgun (WGS) entry which is preliminary data.</text>
</comment>
<dbReference type="InterPro" id="IPR036249">
    <property type="entry name" value="Thioredoxin-like_sf"/>
</dbReference>
<dbReference type="CDD" id="cd02947">
    <property type="entry name" value="TRX_family"/>
    <property type="match status" value="1"/>
</dbReference>
<name>A0AAD9IDS4_PROWI</name>
<gene>
    <name evidence="1" type="ORF">QBZ16_002545</name>
</gene>
<reference evidence="1" key="1">
    <citation type="submission" date="2021-01" db="EMBL/GenBank/DDBJ databases">
        <authorList>
            <person name="Eckstrom K.M.E."/>
        </authorList>
    </citation>
    <scope>NUCLEOTIDE SEQUENCE</scope>
    <source>
        <strain evidence="1">UVCC 0001</strain>
    </source>
</reference>
<dbReference type="Gene3D" id="3.40.30.10">
    <property type="entry name" value="Glutaredoxin"/>
    <property type="match status" value="1"/>
</dbReference>
<accession>A0AAD9IDS4</accession>
<evidence type="ECO:0000313" key="1">
    <source>
        <dbReference type="EMBL" id="KAK2075523.1"/>
    </source>
</evidence>
<dbReference type="Proteomes" id="UP001255856">
    <property type="component" value="Unassembled WGS sequence"/>
</dbReference>